<evidence type="ECO:0000313" key="6">
    <source>
        <dbReference type="Proteomes" id="UP000053405"/>
    </source>
</evidence>
<dbReference type="PROSITE" id="PS50977">
    <property type="entry name" value="HTH_TETR_2"/>
    <property type="match status" value="1"/>
</dbReference>
<organism evidence="5 6">
    <name type="scientific">Gordonia hirsuta DSM 44140 = NBRC 16056</name>
    <dbReference type="NCBI Taxonomy" id="1121927"/>
    <lineage>
        <taxon>Bacteria</taxon>
        <taxon>Bacillati</taxon>
        <taxon>Actinomycetota</taxon>
        <taxon>Actinomycetes</taxon>
        <taxon>Mycobacteriales</taxon>
        <taxon>Gordoniaceae</taxon>
        <taxon>Gordonia</taxon>
    </lineage>
</organism>
<evidence type="ECO:0000256" key="1">
    <source>
        <dbReference type="ARBA" id="ARBA00023125"/>
    </source>
</evidence>
<dbReference type="InterPro" id="IPR039536">
    <property type="entry name" value="TetR_C_Proteobacteria"/>
</dbReference>
<dbReference type="SUPFAM" id="SSF46689">
    <property type="entry name" value="Homeodomain-like"/>
    <property type="match status" value="1"/>
</dbReference>
<dbReference type="InterPro" id="IPR001647">
    <property type="entry name" value="HTH_TetR"/>
</dbReference>
<evidence type="ECO:0000313" key="5">
    <source>
        <dbReference type="EMBL" id="GAC56498.1"/>
    </source>
</evidence>
<feature type="DNA-binding region" description="H-T-H motif" evidence="2">
    <location>
        <begin position="44"/>
        <end position="63"/>
    </location>
</feature>
<dbReference type="Pfam" id="PF00440">
    <property type="entry name" value="TetR_N"/>
    <property type="match status" value="1"/>
</dbReference>
<dbReference type="PRINTS" id="PR00455">
    <property type="entry name" value="HTHTETR"/>
</dbReference>
<dbReference type="InterPro" id="IPR050109">
    <property type="entry name" value="HTH-type_TetR-like_transc_reg"/>
</dbReference>
<dbReference type="eggNOG" id="COG1309">
    <property type="taxonomic scope" value="Bacteria"/>
</dbReference>
<evidence type="ECO:0000259" key="4">
    <source>
        <dbReference type="PROSITE" id="PS50977"/>
    </source>
</evidence>
<feature type="compositionally biased region" description="Basic and acidic residues" evidence="3">
    <location>
        <begin position="11"/>
        <end position="22"/>
    </location>
</feature>
<dbReference type="EMBL" id="BANT01000008">
    <property type="protein sequence ID" value="GAC56498.1"/>
    <property type="molecule type" value="Genomic_DNA"/>
</dbReference>
<dbReference type="PANTHER" id="PTHR30055">
    <property type="entry name" value="HTH-TYPE TRANSCRIPTIONAL REGULATOR RUTR"/>
    <property type="match status" value="1"/>
</dbReference>
<dbReference type="Gene3D" id="1.10.357.10">
    <property type="entry name" value="Tetracycline Repressor, domain 2"/>
    <property type="match status" value="1"/>
</dbReference>
<evidence type="ECO:0000256" key="3">
    <source>
        <dbReference type="SAM" id="MobiDB-lite"/>
    </source>
</evidence>
<dbReference type="AlphaFoldDB" id="L7L910"/>
<proteinExistence type="predicted"/>
<keyword evidence="1 2" id="KW-0238">DNA-binding</keyword>
<dbReference type="Proteomes" id="UP000053405">
    <property type="component" value="Unassembled WGS sequence"/>
</dbReference>
<reference evidence="5 6" key="1">
    <citation type="submission" date="2012-12" db="EMBL/GenBank/DDBJ databases">
        <title>Whole genome shotgun sequence of Gordonia hirsuta NBRC 16056.</title>
        <authorList>
            <person name="Isaki-Nakamura S."/>
            <person name="Hosoyama A."/>
            <person name="Tsuchikane K."/>
            <person name="Katsumata H."/>
            <person name="Baba S."/>
            <person name="Yamazaki S."/>
            <person name="Fujita N."/>
        </authorList>
    </citation>
    <scope>NUCLEOTIDE SEQUENCE [LARGE SCALE GENOMIC DNA]</scope>
    <source>
        <strain evidence="5 6">NBRC 16056</strain>
    </source>
</reference>
<dbReference type="RefSeq" id="WP_005936844.1">
    <property type="nucleotide sequence ID" value="NZ_ATVK01000043.1"/>
</dbReference>
<dbReference type="GO" id="GO:0000976">
    <property type="term" value="F:transcription cis-regulatory region binding"/>
    <property type="evidence" value="ECO:0007669"/>
    <property type="project" value="TreeGrafter"/>
</dbReference>
<evidence type="ECO:0000256" key="2">
    <source>
        <dbReference type="PROSITE-ProRule" id="PRU00335"/>
    </source>
</evidence>
<accession>L7L910</accession>
<feature type="region of interest" description="Disordered" evidence="3">
    <location>
        <begin position="1"/>
        <end position="22"/>
    </location>
</feature>
<dbReference type="Gene3D" id="1.10.10.60">
    <property type="entry name" value="Homeodomain-like"/>
    <property type="match status" value="1"/>
</dbReference>
<keyword evidence="6" id="KW-1185">Reference proteome</keyword>
<comment type="caution">
    <text evidence="5">The sequence shown here is derived from an EMBL/GenBank/DDBJ whole genome shotgun (WGS) entry which is preliminary data.</text>
</comment>
<sequence>MKWQQPGPTERLGRIPREQRQQRHRDIVQAAADELVDRGYEGLTMARVASRSRASKETLYSWFGDKDGLLQAVIAAQAEQVTHLLSPLTEQPVPAAAEVRDALHAVGEALLEVFTAEVPITMCRVAATSPSLSRRLREDGHLRALPMVVGYFTRLAQAGVLHLPDPAEAVSVFYGLVFRETLLGRLLGDEQPSAESRSRHVAAGVDAFLRLTEA</sequence>
<name>L7L910_9ACTN</name>
<protein>
    <submittedName>
        <fullName evidence="5">Putative TetR family transcriptional regulator</fullName>
    </submittedName>
</protein>
<dbReference type="InterPro" id="IPR009057">
    <property type="entry name" value="Homeodomain-like_sf"/>
</dbReference>
<dbReference type="OrthoDB" id="4726108at2"/>
<gene>
    <name evidence="5" type="ORF">GOHSU_08_00260</name>
</gene>
<dbReference type="GO" id="GO:0003700">
    <property type="term" value="F:DNA-binding transcription factor activity"/>
    <property type="evidence" value="ECO:0007669"/>
    <property type="project" value="TreeGrafter"/>
</dbReference>
<feature type="domain" description="HTH tetR-type" evidence="4">
    <location>
        <begin position="21"/>
        <end position="81"/>
    </location>
</feature>
<dbReference type="Pfam" id="PF14246">
    <property type="entry name" value="TetR_C_7"/>
    <property type="match status" value="1"/>
</dbReference>
<dbReference type="PANTHER" id="PTHR30055:SF146">
    <property type="entry name" value="HTH-TYPE TRANSCRIPTIONAL DUAL REGULATOR CECR"/>
    <property type="match status" value="1"/>
</dbReference>